<evidence type="ECO:0000259" key="2">
    <source>
        <dbReference type="PROSITE" id="PS50943"/>
    </source>
</evidence>
<dbReference type="Proteomes" id="UP000254807">
    <property type="component" value="Unassembled WGS sequence"/>
</dbReference>
<sequence>MIENFGHNLARLRKKRGITQKELANTLNINVQSISNIEKGKSYPTFNNLEKIASFFDASPIELFGTEKEIMTSDVPTILEKIDESDEILRTVFKAEKILDENYEPIQELANNLDFIDETMRGQIIYDDYNKPLINDDGSFVREKPLLDTVPIDLIKETADNISFIHEEMQGTIIYDNHNKPLVNKDGSFVRKNPLLETVPIDLINQTAENLRFILDNKDKI</sequence>
<evidence type="ECO:0000313" key="4">
    <source>
        <dbReference type="Proteomes" id="UP000254807"/>
    </source>
</evidence>
<dbReference type="RefSeq" id="WP_071870176.1">
    <property type="nucleotide sequence ID" value="NZ_JBHULA010000035.1"/>
</dbReference>
<dbReference type="InterPro" id="IPR010982">
    <property type="entry name" value="Lambda_DNA-bd_dom_sf"/>
</dbReference>
<dbReference type="Pfam" id="PF01381">
    <property type="entry name" value="HTH_3"/>
    <property type="match status" value="1"/>
</dbReference>
<dbReference type="GO" id="GO:0003677">
    <property type="term" value="F:DNA binding"/>
    <property type="evidence" value="ECO:0007669"/>
    <property type="project" value="UniProtKB-KW"/>
</dbReference>
<dbReference type="PROSITE" id="PS50943">
    <property type="entry name" value="HTH_CROC1"/>
    <property type="match status" value="1"/>
</dbReference>
<dbReference type="SMART" id="SM00530">
    <property type="entry name" value="HTH_XRE"/>
    <property type="match status" value="1"/>
</dbReference>
<accession>A0A376H697</accession>
<gene>
    <name evidence="3" type="ORF">NCTC12360_03239</name>
</gene>
<evidence type="ECO:0000256" key="1">
    <source>
        <dbReference type="ARBA" id="ARBA00023125"/>
    </source>
</evidence>
<dbReference type="CDD" id="cd00093">
    <property type="entry name" value="HTH_XRE"/>
    <property type="match status" value="1"/>
</dbReference>
<dbReference type="EMBL" id="UFYW01000001">
    <property type="protein sequence ID" value="STD84694.1"/>
    <property type="molecule type" value="Genomic_DNA"/>
</dbReference>
<name>A0A376H697_ENTGA</name>
<reference evidence="3 4" key="1">
    <citation type="submission" date="2018-06" db="EMBL/GenBank/DDBJ databases">
        <authorList>
            <consortium name="Pathogen Informatics"/>
            <person name="Doyle S."/>
        </authorList>
    </citation>
    <scope>NUCLEOTIDE SEQUENCE [LARGE SCALE GENOMIC DNA]</scope>
    <source>
        <strain evidence="3 4">NCTC12360</strain>
    </source>
</reference>
<protein>
    <submittedName>
        <fullName evidence="3">Cro/CI family transcriptional regulator</fullName>
    </submittedName>
</protein>
<dbReference type="AlphaFoldDB" id="A0A376H697"/>
<organism evidence="3 4">
    <name type="scientific">Enterococcus gallinarum</name>
    <dbReference type="NCBI Taxonomy" id="1353"/>
    <lineage>
        <taxon>Bacteria</taxon>
        <taxon>Bacillati</taxon>
        <taxon>Bacillota</taxon>
        <taxon>Bacilli</taxon>
        <taxon>Lactobacillales</taxon>
        <taxon>Enterococcaceae</taxon>
        <taxon>Enterococcus</taxon>
    </lineage>
</organism>
<evidence type="ECO:0000313" key="3">
    <source>
        <dbReference type="EMBL" id="STD84694.1"/>
    </source>
</evidence>
<proteinExistence type="predicted"/>
<feature type="domain" description="HTH cro/C1-type" evidence="2">
    <location>
        <begin position="9"/>
        <end position="63"/>
    </location>
</feature>
<keyword evidence="4" id="KW-1185">Reference proteome</keyword>
<dbReference type="Gene3D" id="1.10.260.40">
    <property type="entry name" value="lambda repressor-like DNA-binding domains"/>
    <property type="match status" value="1"/>
</dbReference>
<keyword evidence="1" id="KW-0238">DNA-binding</keyword>
<dbReference type="InterPro" id="IPR001387">
    <property type="entry name" value="Cro/C1-type_HTH"/>
</dbReference>
<dbReference type="PANTHER" id="PTHR46558:SF11">
    <property type="entry name" value="HTH-TYPE TRANSCRIPTIONAL REGULATOR XRE"/>
    <property type="match status" value="1"/>
</dbReference>
<dbReference type="SUPFAM" id="SSF47413">
    <property type="entry name" value="lambda repressor-like DNA-binding domains"/>
    <property type="match status" value="1"/>
</dbReference>
<dbReference type="PANTHER" id="PTHR46558">
    <property type="entry name" value="TRACRIPTIONAL REGULATORY PROTEIN-RELATED-RELATED"/>
    <property type="match status" value="1"/>
</dbReference>